<name>A0A930UX96_9PAST</name>
<organism evidence="1">
    <name type="scientific">Gallibacterium anatis</name>
    <dbReference type="NCBI Taxonomy" id="750"/>
    <lineage>
        <taxon>Bacteria</taxon>
        <taxon>Pseudomonadati</taxon>
        <taxon>Pseudomonadota</taxon>
        <taxon>Gammaproteobacteria</taxon>
        <taxon>Pasteurellales</taxon>
        <taxon>Pasteurellaceae</taxon>
        <taxon>Gallibacterium</taxon>
    </lineage>
</organism>
<comment type="caution">
    <text evidence="1">The sequence shown here is derived from an EMBL/GenBank/DDBJ whole genome shotgun (WGS) entry which is preliminary data.</text>
</comment>
<accession>A0A930UX96</accession>
<proteinExistence type="predicted"/>
<dbReference type="EMBL" id="JADION010000052">
    <property type="protein sequence ID" value="MBF4103080.1"/>
    <property type="molecule type" value="Genomic_DNA"/>
</dbReference>
<dbReference type="AlphaFoldDB" id="A0A930UX96"/>
<protein>
    <submittedName>
        <fullName evidence="1">Uncharacterized protein</fullName>
    </submittedName>
</protein>
<gene>
    <name evidence="1" type="ORF">INT80_14165</name>
</gene>
<evidence type="ECO:0000313" key="1">
    <source>
        <dbReference type="EMBL" id="MBF4103080.1"/>
    </source>
</evidence>
<sequence>MPKFIANVAFSQMLKTQPLEFVWQSEDKISVVALRQAVGQELLRNVAMIYSVRIKQLA</sequence>
<reference evidence="1" key="1">
    <citation type="submission" date="2020-11" db="EMBL/GenBank/DDBJ databases">
        <title>Gallibacterium anatis 1637, full genome, WGS.</title>
        <authorList>
            <person name="Laishevtcev A.I."/>
            <person name="Yakimova E.A."/>
            <person name="Petkovich D."/>
            <person name="Stepanova T.V."/>
            <person name="Kalendr R.S."/>
            <person name="Rubalsky E.O."/>
            <person name="Zulkarneev E.R."/>
            <person name="Aleshkin A.V."/>
        </authorList>
    </citation>
    <scope>NUCLEOTIDE SEQUENCE</scope>
    <source>
        <strain evidence="1">1637</strain>
    </source>
</reference>